<accession>A0A8S1HF33</accession>
<dbReference type="InterPro" id="IPR011333">
    <property type="entry name" value="SKP1/BTB/POZ_sf"/>
</dbReference>
<gene>
    <name evidence="2" type="ORF">CAUJ_LOCUS9766</name>
</gene>
<dbReference type="AlphaFoldDB" id="A0A8S1HF33"/>
<dbReference type="OrthoDB" id="5809990at2759"/>
<dbReference type="PROSITE" id="PS50097">
    <property type="entry name" value="BTB"/>
    <property type="match status" value="1"/>
</dbReference>
<organism evidence="2 3">
    <name type="scientific">Caenorhabditis auriculariae</name>
    <dbReference type="NCBI Taxonomy" id="2777116"/>
    <lineage>
        <taxon>Eukaryota</taxon>
        <taxon>Metazoa</taxon>
        <taxon>Ecdysozoa</taxon>
        <taxon>Nematoda</taxon>
        <taxon>Chromadorea</taxon>
        <taxon>Rhabditida</taxon>
        <taxon>Rhabditina</taxon>
        <taxon>Rhabditomorpha</taxon>
        <taxon>Rhabditoidea</taxon>
        <taxon>Rhabditidae</taxon>
        <taxon>Peloderinae</taxon>
        <taxon>Caenorhabditis</taxon>
    </lineage>
</organism>
<name>A0A8S1HF33_9PELO</name>
<dbReference type="CDD" id="cd18186">
    <property type="entry name" value="BTB_POZ_ZBTB_KLHL-like"/>
    <property type="match status" value="1"/>
</dbReference>
<protein>
    <recommendedName>
        <fullName evidence="1">BTB domain-containing protein</fullName>
    </recommendedName>
</protein>
<reference evidence="2" key="1">
    <citation type="submission" date="2020-10" db="EMBL/GenBank/DDBJ databases">
        <authorList>
            <person name="Kikuchi T."/>
        </authorList>
    </citation>
    <scope>NUCLEOTIDE SEQUENCE</scope>
    <source>
        <strain evidence="2">NKZ352</strain>
    </source>
</reference>
<dbReference type="Proteomes" id="UP000835052">
    <property type="component" value="Unassembled WGS sequence"/>
</dbReference>
<dbReference type="PANTHER" id="PTHR22744">
    <property type="entry name" value="HELIX LOOP HELIX PROTEIN 21-RELATED"/>
    <property type="match status" value="1"/>
</dbReference>
<dbReference type="Gene3D" id="3.30.710.10">
    <property type="entry name" value="Potassium Channel Kv1.1, Chain A"/>
    <property type="match status" value="1"/>
</dbReference>
<dbReference type="EMBL" id="CAJGYM010000039">
    <property type="protein sequence ID" value="CAD6193847.1"/>
    <property type="molecule type" value="Genomic_DNA"/>
</dbReference>
<dbReference type="SUPFAM" id="SSF54695">
    <property type="entry name" value="POZ domain"/>
    <property type="match status" value="1"/>
</dbReference>
<dbReference type="SMART" id="SM00225">
    <property type="entry name" value="BTB"/>
    <property type="match status" value="1"/>
</dbReference>
<dbReference type="InterPro" id="IPR000210">
    <property type="entry name" value="BTB/POZ_dom"/>
</dbReference>
<keyword evidence="3" id="KW-1185">Reference proteome</keyword>
<dbReference type="Pfam" id="PF00651">
    <property type="entry name" value="BTB"/>
    <property type="match status" value="1"/>
</dbReference>
<proteinExistence type="predicted"/>
<evidence type="ECO:0000259" key="1">
    <source>
        <dbReference type="PROSITE" id="PS50097"/>
    </source>
</evidence>
<evidence type="ECO:0000313" key="2">
    <source>
        <dbReference type="EMBL" id="CAD6193847.1"/>
    </source>
</evidence>
<dbReference type="PANTHER" id="PTHR22744:SF17">
    <property type="entry name" value="BTB DOMAIN-CONTAINING PROTEIN"/>
    <property type="match status" value="1"/>
</dbReference>
<sequence>MTPPIDFSKPNNNSDRVFVIEGKHLHVNSQVLGVFSTFFDRLFNGEFSDAAKEVIPLDGINYEEFVELLQTIYPSQNSIRVGNVESLLALSDRFDIPSVFIKCEQFLLNSPDVNKIDLFLRLDWASRYCMPELQNHLLLSLTTMDAICKASESPAWRNMCEAAKTGLLLTVFRVHKGPNAMPPHFF</sequence>
<feature type="domain" description="BTB" evidence="1">
    <location>
        <begin position="14"/>
        <end position="81"/>
    </location>
</feature>
<comment type="caution">
    <text evidence="2">The sequence shown here is derived from an EMBL/GenBank/DDBJ whole genome shotgun (WGS) entry which is preliminary data.</text>
</comment>
<evidence type="ECO:0000313" key="3">
    <source>
        <dbReference type="Proteomes" id="UP000835052"/>
    </source>
</evidence>